<keyword evidence="7 10" id="KW-0863">Zinc-finger</keyword>
<feature type="domain" description="RING-type" evidence="13">
    <location>
        <begin position="547"/>
        <end position="608"/>
    </location>
</feature>
<evidence type="ECO:0000256" key="4">
    <source>
        <dbReference type="ARBA" id="ARBA00022679"/>
    </source>
</evidence>
<dbReference type="Ensembl" id="ENSEBUT00000024432.1">
    <property type="protein sequence ID" value="ENSEBUP00000023856.1"/>
    <property type="gene ID" value="ENSEBUG00000014700.1"/>
</dbReference>
<keyword evidence="9" id="KW-0914">Notch signaling pathway</keyword>
<dbReference type="InterPro" id="IPR039398">
    <property type="entry name" value="Deltex_fam"/>
</dbReference>
<comment type="subcellular location">
    <subcellularLocation>
        <location evidence="11">Cytoplasm</location>
    </subcellularLocation>
</comment>
<keyword evidence="8 11" id="KW-0862">Zinc</keyword>
<evidence type="ECO:0000256" key="3">
    <source>
        <dbReference type="ARBA" id="ARBA00009413"/>
    </source>
</evidence>
<comment type="similarity">
    <text evidence="3 11">Belongs to the Deltex family.</text>
</comment>
<reference evidence="15" key="2">
    <citation type="submission" date="2025-09" db="UniProtKB">
        <authorList>
            <consortium name="Ensembl"/>
        </authorList>
    </citation>
    <scope>IDENTIFICATION</scope>
</reference>
<dbReference type="GO" id="GO:0008270">
    <property type="term" value="F:zinc ion binding"/>
    <property type="evidence" value="ECO:0007669"/>
    <property type="project" value="UniProtKB-KW"/>
</dbReference>
<organism evidence="15 16">
    <name type="scientific">Eptatretus burgeri</name>
    <name type="common">Inshore hagfish</name>
    <dbReference type="NCBI Taxonomy" id="7764"/>
    <lineage>
        <taxon>Eukaryota</taxon>
        <taxon>Metazoa</taxon>
        <taxon>Chordata</taxon>
        <taxon>Craniata</taxon>
        <taxon>Vertebrata</taxon>
        <taxon>Cyclostomata</taxon>
        <taxon>Myxini</taxon>
        <taxon>Myxiniformes</taxon>
        <taxon>Myxinidae</taxon>
        <taxon>Eptatretinae</taxon>
        <taxon>Eptatretus</taxon>
    </lineage>
</organism>
<dbReference type="EC" id="2.3.2.27" evidence="11"/>
<accession>A0A8C4R3K5</accession>
<keyword evidence="16" id="KW-1185">Reference proteome</keyword>
<evidence type="ECO:0000313" key="15">
    <source>
        <dbReference type="Ensembl" id="ENSEBUP00000023856.1"/>
    </source>
</evidence>
<dbReference type="InterPro" id="IPR018123">
    <property type="entry name" value="WWE-dom_subgr"/>
</dbReference>
<feature type="compositionally biased region" description="Low complexity" evidence="12">
    <location>
        <begin position="82"/>
        <end position="97"/>
    </location>
</feature>
<protein>
    <recommendedName>
        <fullName evidence="11">E3 ubiquitin-protein ligase</fullName>
        <ecNumber evidence="11">2.3.2.27</ecNumber>
    </recommendedName>
</protein>
<evidence type="ECO:0000256" key="7">
    <source>
        <dbReference type="ARBA" id="ARBA00022771"/>
    </source>
</evidence>
<evidence type="ECO:0000313" key="16">
    <source>
        <dbReference type="Proteomes" id="UP000694388"/>
    </source>
</evidence>
<dbReference type="InterPro" id="IPR001841">
    <property type="entry name" value="Znf_RING"/>
</dbReference>
<dbReference type="Pfam" id="PF18102">
    <property type="entry name" value="DTC"/>
    <property type="match status" value="1"/>
</dbReference>
<dbReference type="GO" id="GO:0005737">
    <property type="term" value="C:cytoplasm"/>
    <property type="evidence" value="ECO:0007669"/>
    <property type="project" value="UniProtKB-SubCell"/>
</dbReference>
<comment type="catalytic activity">
    <reaction evidence="1 11">
        <text>S-ubiquitinyl-[E2 ubiquitin-conjugating enzyme]-L-cysteine + [acceptor protein]-L-lysine = [E2 ubiquitin-conjugating enzyme]-L-cysteine + N(6)-ubiquitinyl-[acceptor protein]-L-lysine.</text>
        <dbReference type="EC" id="2.3.2.27"/>
    </reaction>
</comment>
<evidence type="ECO:0000259" key="13">
    <source>
        <dbReference type="PROSITE" id="PS50089"/>
    </source>
</evidence>
<evidence type="ECO:0000256" key="6">
    <source>
        <dbReference type="ARBA" id="ARBA00022737"/>
    </source>
</evidence>
<evidence type="ECO:0000256" key="2">
    <source>
        <dbReference type="ARBA" id="ARBA00004906"/>
    </source>
</evidence>
<dbReference type="InterPro" id="IPR039399">
    <property type="entry name" value="Deltex_C_sf"/>
</dbReference>
<dbReference type="Pfam" id="PF02825">
    <property type="entry name" value="WWE"/>
    <property type="match status" value="2"/>
</dbReference>
<dbReference type="Gene3D" id="3.30.720.50">
    <property type="match status" value="2"/>
</dbReference>
<dbReference type="Gene3D" id="3.30.390.130">
    <property type="match status" value="1"/>
</dbReference>
<evidence type="ECO:0000256" key="1">
    <source>
        <dbReference type="ARBA" id="ARBA00000900"/>
    </source>
</evidence>
<evidence type="ECO:0000256" key="10">
    <source>
        <dbReference type="PROSITE-ProRule" id="PRU00175"/>
    </source>
</evidence>
<name>A0A8C4R3K5_EPTBU</name>
<dbReference type="Proteomes" id="UP000694388">
    <property type="component" value="Unplaced"/>
</dbReference>
<dbReference type="PROSITE" id="PS50089">
    <property type="entry name" value="ZF_RING_2"/>
    <property type="match status" value="1"/>
</dbReference>
<evidence type="ECO:0000256" key="5">
    <source>
        <dbReference type="ARBA" id="ARBA00022723"/>
    </source>
</evidence>
<feature type="region of interest" description="Disordered" evidence="12">
    <location>
        <begin position="1"/>
        <end position="116"/>
    </location>
</feature>
<keyword evidence="11" id="KW-0963">Cytoplasm</keyword>
<feature type="domain" description="WWE" evidence="14">
    <location>
        <begin position="198"/>
        <end position="274"/>
    </location>
</feature>
<dbReference type="FunFam" id="3.30.40.10:FF:000097">
    <property type="entry name" value="E3 ubiquitin-protein ligase DTX4"/>
    <property type="match status" value="1"/>
</dbReference>
<proteinExistence type="inferred from homology"/>
<dbReference type="SMART" id="SM00184">
    <property type="entry name" value="RING"/>
    <property type="match status" value="1"/>
</dbReference>
<sequence>MAAVSCEAPAQGCPFIPVTDAADGAETPTDESADTADNNPVCEDVLGTEPGDMTASGAATPDLTVGSEADPASCVGPDPTRGAAQASSPSGSVAVAPGPGGPGPCPPGPRTGDCAPGVPMIDTMLVAVWEWLSEQRRWRPYGARVSRHIEAALAGPHGSRAAVVLGQAEPALVAYIVDLQAMCQFRQDTGTIRQVRRRLFPVGSALGRGIVWKWEQSGSTWATYEADVCVAIQDAYERRQPGVDLSPLGLPYFIDFNIMCQINGQTRFRRRVLVTHEAPYPTILVSPSGQRLPQTSSDLAVGLGPVSMPSTLLTQSWGGMAAGSISGQHMQPWLQGQSWMSMARFPAAQPTMQSTSLSQAWPLSCGCQQCQASSARAPAQKRKASTSAVATPHGAVSTTAVVGQPGLSTQTNTPSTGPWLTTLRHHAPSVALPVAGGQVMLGGTVNCHIGSALLLPGVTATQGRGVNSSALLHSALTGGALHTLPLNKPLTMLHPPVVSRDDLRPVPGIEGTCRHLKKTKTKKGKKSPDEVVKKYLQPMKNPPEEDCTICMERLTGPSGYEGVTSCTGMRAEGVGRLGRCTHAFHVLCLIAMYSNGNKDGSLQCPSCKTIYGEKTGTQPKGLMEFHVIPYPLPSHDDCHTIRIIYDIRSGTQGPEHPNPGKKFTARGFPRHCYLADNDKGRKVLQLLNSGVGTPPCVHRGHFKHNRGDGHRRVE</sequence>
<feature type="compositionally biased region" description="Pro residues" evidence="12">
    <location>
        <begin position="99"/>
        <end position="109"/>
    </location>
</feature>
<dbReference type="SUPFAM" id="SSF57850">
    <property type="entry name" value="RING/U-box"/>
    <property type="match status" value="1"/>
</dbReference>
<reference evidence="15" key="1">
    <citation type="submission" date="2025-08" db="UniProtKB">
        <authorList>
            <consortium name="Ensembl"/>
        </authorList>
    </citation>
    <scope>IDENTIFICATION</scope>
</reference>
<evidence type="ECO:0000259" key="14">
    <source>
        <dbReference type="PROSITE" id="PS50918"/>
    </source>
</evidence>
<dbReference type="Gene3D" id="3.30.40.10">
    <property type="entry name" value="Zinc/RING finger domain, C3HC4 (zinc finger)"/>
    <property type="match status" value="1"/>
</dbReference>
<dbReference type="AlphaFoldDB" id="A0A8C4R3K5"/>
<dbReference type="InterPro" id="IPR013083">
    <property type="entry name" value="Znf_RING/FYVE/PHD"/>
</dbReference>
<dbReference type="InterPro" id="IPR037197">
    <property type="entry name" value="WWE_dom_sf"/>
</dbReference>
<feature type="domain" description="WWE" evidence="14">
    <location>
        <begin position="115"/>
        <end position="197"/>
    </location>
</feature>
<evidence type="ECO:0000256" key="8">
    <source>
        <dbReference type="ARBA" id="ARBA00022833"/>
    </source>
</evidence>
<dbReference type="GO" id="GO:0007219">
    <property type="term" value="P:Notch signaling pathway"/>
    <property type="evidence" value="ECO:0007669"/>
    <property type="project" value="UniProtKB-KW"/>
</dbReference>
<dbReference type="SUPFAM" id="SSF117839">
    <property type="entry name" value="WWE domain"/>
    <property type="match status" value="2"/>
</dbReference>
<dbReference type="SMART" id="SM00678">
    <property type="entry name" value="WWE"/>
    <property type="match status" value="2"/>
</dbReference>
<keyword evidence="5 11" id="KW-0479">Metal-binding</keyword>
<dbReference type="GO" id="GO:0016567">
    <property type="term" value="P:protein ubiquitination"/>
    <property type="evidence" value="ECO:0007669"/>
    <property type="project" value="UniProtKB-UniRule"/>
</dbReference>
<evidence type="ECO:0000256" key="11">
    <source>
        <dbReference type="RuleBase" id="RU367105"/>
    </source>
</evidence>
<comment type="pathway">
    <text evidence="2 11">Protein modification; protein ubiquitination.</text>
</comment>
<dbReference type="PANTHER" id="PTHR12622">
    <property type="entry name" value="DELTEX-RELATED"/>
    <property type="match status" value="1"/>
</dbReference>
<dbReference type="InterPro" id="IPR039396">
    <property type="entry name" value="Deltex_C"/>
</dbReference>
<evidence type="ECO:0000256" key="9">
    <source>
        <dbReference type="ARBA" id="ARBA00022976"/>
    </source>
</evidence>
<keyword evidence="6" id="KW-0677">Repeat</keyword>
<dbReference type="GeneTree" id="ENSGT00940000157122"/>
<keyword evidence="4 11" id="KW-0808">Transferase</keyword>
<dbReference type="UniPathway" id="UPA00143"/>
<dbReference type="PROSITE" id="PS50918">
    <property type="entry name" value="WWE"/>
    <property type="match status" value="2"/>
</dbReference>
<dbReference type="GO" id="GO:0061630">
    <property type="term" value="F:ubiquitin protein ligase activity"/>
    <property type="evidence" value="ECO:0007669"/>
    <property type="project" value="UniProtKB-UniRule"/>
</dbReference>
<dbReference type="OMA" id="FGYVIYF"/>
<evidence type="ECO:0000256" key="12">
    <source>
        <dbReference type="SAM" id="MobiDB-lite"/>
    </source>
</evidence>
<dbReference type="InterPro" id="IPR004170">
    <property type="entry name" value="WWE_dom"/>
</dbReference>